<evidence type="ECO:0000313" key="14">
    <source>
        <dbReference type="EMBL" id="TBU25165.1"/>
    </source>
</evidence>
<evidence type="ECO:0000256" key="7">
    <source>
        <dbReference type="ARBA" id="ARBA00022982"/>
    </source>
</evidence>
<keyword evidence="7" id="KW-0249">Electron transport</keyword>
<evidence type="ECO:0000256" key="12">
    <source>
        <dbReference type="SAM" id="Phobius"/>
    </source>
</evidence>
<dbReference type="GO" id="GO:0046872">
    <property type="term" value="F:metal ion binding"/>
    <property type="evidence" value="ECO:0007669"/>
    <property type="project" value="UniProtKB-KW"/>
</dbReference>
<comment type="subcellular location">
    <subcellularLocation>
        <location evidence="2">Membrane</location>
        <topology evidence="2">Multi-pass membrane protein</topology>
    </subcellularLocation>
</comment>
<sequence length="229" mass="25400">MALDIVIPLLPFEKYIIAHAILCVIGFLGLLPLGALVARYTRTFSPSWFTAHWIIQFALAGPVIIVGVSMGIHAVVLAESGPINDVHKQWGIAIFVLYLAQLAFGASIHYFKPKAWARGTGRRPFQNYFHAVTGLLLIAFAMYQVRTGFRTEWPLQTGRGPISNGANVFWYVWIVLLPVVYFAGVIFLIRRQFALERQARMGDTGSTEPNEPMAHQVEPSTATSTGKAQ</sequence>
<evidence type="ECO:0000256" key="4">
    <source>
        <dbReference type="ARBA" id="ARBA00022617"/>
    </source>
</evidence>
<evidence type="ECO:0000256" key="11">
    <source>
        <dbReference type="SAM" id="MobiDB-lite"/>
    </source>
</evidence>
<evidence type="ECO:0000313" key="16">
    <source>
        <dbReference type="Proteomes" id="UP000292082"/>
    </source>
</evidence>
<evidence type="ECO:0000256" key="2">
    <source>
        <dbReference type="ARBA" id="ARBA00004141"/>
    </source>
</evidence>
<dbReference type="GO" id="GO:0020037">
    <property type="term" value="F:heme binding"/>
    <property type="evidence" value="ECO:0007669"/>
    <property type="project" value="TreeGrafter"/>
</dbReference>
<evidence type="ECO:0000256" key="1">
    <source>
        <dbReference type="ARBA" id="ARBA00001970"/>
    </source>
</evidence>
<dbReference type="PROSITE" id="PS50939">
    <property type="entry name" value="CYTOCHROME_B561"/>
    <property type="match status" value="1"/>
</dbReference>
<keyword evidence="9" id="KW-0408">Iron</keyword>
<feature type="domain" description="Cytochrome b561" evidence="13">
    <location>
        <begin position="1"/>
        <end position="190"/>
    </location>
</feature>
<dbReference type="Proteomes" id="UP000292082">
    <property type="component" value="Unassembled WGS sequence"/>
</dbReference>
<feature type="compositionally biased region" description="Polar residues" evidence="11">
    <location>
        <begin position="218"/>
        <end position="229"/>
    </location>
</feature>
<evidence type="ECO:0000256" key="8">
    <source>
        <dbReference type="ARBA" id="ARBA00022989"/>
    </source>
</evidence>
<dbReference type="PANTHER" id="PTHR15422">
    <property type="entry name" value="OS05G0565100 PROTEIN"/>
    <property type="match status" value="1"/>
</dbReference>
<comment type="cofactor">
    <cofactor evidence="1">
        <name>heme b</name>
        <dbReference type="ChEBI" id="CHEBI:60344"/>
    </cofactor>
</comment>
<proteinExistence type="predicted"/>
<gene>
    <name evidence="15" type="ORF">BD310DRAFT_924431</name>
    <name evidence="14" type="ORF">BD311DRAFT_670306</name>
</gene>
<dbReference type="SMART" id="SM00665">
    <property type="entry name" value="B561"/>
    <property type="match status" value="1"/>
</dbReference>
<organism evidence="14">
    <name type="scientific">Dichomitus squalens</name>
    <dbReference type="NCBI Taxonomy" id="114155"/>
    <lineage>
        <taxon>Eukaryota</taxon>
        <taxon>Fungi</taxon>
        <taxon>Dikarya</taxon>
        <taxon>Basidiomycota</taxon>
        <taxon>Agaricomycotina</taxon>
        <taxon>Agaricomycetes</taxon>
        <taxon>Polyporales</taxon>
        <taxon>Polyporaceae</taxon>
        <taxon>Dichomitus</taxon>
    </lineage>
</organism>
<dbReference type="GO" id="GO:0016020">
    <property type="term" value="C:membrane"/>
    <property type="evidence" value="ECO:0007669"/>
    <property type="project" value="UniProtKB-SubCell"/>
</dbReference>
<evidence type="ECO:0000256" key="9">
    <source>
        <dbReference type="ARBA" id="ARBA00023004"/>
    </source>
</evidence>
<dbReference type="EMBL" id="ML145111">
    <property type="protein sequence ID" value="TBU59692.1"/>
    <property type="molecule type" value="Genomic_DNA"/>
</dbReference>
<dbReference type="GO" id="GO:0140575">
    <property type="term" value="F:transmembrane monodehydroascorbate reductase activity"/>
    <property type="evidence" value="ECO:0007669"/>
    <property type="project" value="InterPro"/>
</dbReference>
<keyword evidence="16" id="KW-1185">Reference proteome</keyword>
<dbReference type="InterPro" id="IPR045150">
    <property type="entry name" value="CYB561D1/2"/>
</dbReference>
<evidence type="ECO:0000259" key="13">
    <source>
        <dbReference type="PROSITE" id="PS50939"/>
    </source>
</evidence>
<reference evidence="14 16" key="1">
    <citation type="submission" date="2019-01" db="EMBL/GenBank/DDBJ databases">
        <title>Draft genome sequences of three monokaryotic isolates of the white-rot basidiomycete fungus Dichomitus squalens.</title>
        <authorList>
            <consortium name="DOE Joint Genome Institute"/>
            <person name="Lopez S.C."/>
            <person name="Andreopoulos B."/>
            <person name="Pangilinan J."/>
            <person name="Lipzen A."/>
            <person name="Riley R."/>
            <person name="Ahrendt S."/>
            <person name="Ng V."/>
            <person name="Barry K."/>
            <person name="Daum C."/>
            <person name="Grigoriev I.V."/>
            <person name="Hilden K.S."/>
            <person name="Makela M.R."/>
            <person name="de Vries R.P."/>
        </authorList>
    </citation>
    <scope>NUCLEOTIDE SEQUENCE [LARGE SCALE GENOMIC DNA]</scope>
    <source>
        <strain evidence="15 16">CBS 464.89</strain>
        <strain evidence="14">OM18370.1</strain>
    </source>
</reference>
<feature type="transmembrane region" description="Helical" evidence="12">
    <location>
        <begin position="90"/>
        <end position="108"/>
    </location>
</feature>
<dbReference type="Proteomes" id="UP000292957">
    <property type="component" value="Unassembled WGS sequence"/>
</dbReference>
<protein>
    <recommendedName>
        <fullName evidence="13">Cytochrome b561 domain-containing protein</fullName>
    </recommendedName>
</protein>
<dbReference type="OMA" id="RYTRTYT"/>
<feature type="region of interest" description="Disordered" evidence="11">
    <location>
        <begin position="202"/>
        <end position="229"/>
    </location>
</feature>
<name>A0A4Q9MD05_9APHY</name>
<feature type="transmembrane region" description="Helical" evidence="12">
    <location>
        <begin position="128"/>
        <end position="145"/>
    </location>
</feature>
<keyword evidence="4" id="KW-0349">Heme</keyword>
<dbReference type="AlphaFoldDB" id="A0A4Q9MD05"/>
<feature type="transmembrane region" description="Helical" evidence="12">
    <location>
        <begin position="16"/>
        <end position="41"/>
    </location>
</feature>
<keyword evidence="6" id="KW-0479">Metal-binding</keyword>
<dbReference type="CDD" id="cd08760">
    <property type="entry name" value="Cyt_b561_FRRS1_like"/>
    <property type="match status" value="1"/>
</dbReference>
<evidence type="ECO:0000256" key="3">
    <source>
        <dbReference type="ARBA" id="ARBA00022448"/>
    </source>
</evidence>
<dbReference type="OrthoDB" id="366214at2759"/>
<accession>A0A4Q9MD05</accession>
<keyword evidence="10 12" id="KW-0472">Membrane</keyword>
<dbReference type="PANTHER" id="PTHR15422:SF24">
    <property type="entry name" value="DOMON RELATED DOMAIN-CONTAINING PROTEIN"/>
    <property type="match status" value="1"/>
</dbReference>
<keyword evidence="5 12" id="KW-0812">Transmembrane</keyword>
<dbReference type="InterPro" id="IPR006593">
    <property type="entry name" value="Cyt_b561/ferric_Rdtase_TM"/>
</dbReference>
<dbReference type="EMBL" id="ML143466">
    <property type="protein sequence ID" value="TBU25165.1"/>
    <property type="molecule type" value="Genomic_DNA"/>
</dbReference>
<evidence type="ECO:0000256" key="5">
    <source>
        <dbReference type="ARBA" id="ARBA00022692"/>
    </source>
</evidence>
<feature type="transmembrane region" description="Helical" evidence="12">
    <location>
        <begin position="168"/>
        <end position="189"/>
    </location>
</feature>
<evidence type="ECO:0000256" key="6">
    <source>
        <dbReference type="ARBA" id="ARBA00022723"/>
    </source>
</evidence>
<dbReference type="STRING" id="114155.A0A4Q9MD05"/>
<dbReference type="Pfam" id="PF03188">
    <property type="entry name" value="Cytochrom_B561"/>
    <property type="match status" value="1"/>
</dbReference>
<keyword evidence="3" id="KW-0813">Transport</keyword>
<keyword evidence="8 12" id="KW-1133">Transmembrane helix</keyword>
<dbReference type="Gene3D" id="1.20.120.1770">
    <property type="match status" value="1"/>
</dbReference>
<feature type="transmembrane region" description="Helical" evidence="12">
    <location>
        <begin position="53"/>
        <end position="78"/>
    </location>
</feature>
<evidence type="ECO:0000313" key="15">
    <source>
        <dbReference type="EMBL" id="TBU59692.1"/>
    </source>
</evidence>
<evidence type="ECO:0000256" key="10">
    <source>
        <dbReference type="ARBA" id="ARBA00023136"/>
    </source>
</evidence>